<dbReference type="Proteomes" id="UP000705823">
    <property type="component" value="Unassembled WGS sequence"/>
</dbReference>
<feature type="region of interest" description="Disordered" evidence="1">
    <location>
        <begin position="29"/>
        <end position="55"/>
    </location>
</feature>
<dbReference type="OrthoDB" id="271491at2157"/>
<dbReference type="RefSeq" id="WP_142979845.1">
    <property type="nucleotide sequence ID" value="NZ_RKLU01000003.1"/>
</dbReference>
<organism evidence="3 4">
    <name type="scientific">Halonotius terrestris</name>
    <dbReference type="NCBI Taxonomy" id="2487750"/>
    <lineage>
        <taxon>Archaea</taxon>
        <taxon>Methanobacteriati</taxon>
        <taxon>Methanobacteriota</taxon>
        <taxon>Stenosarchaea group</taxon>
        <taxon>Halobacteria</taxon>
        <taxon>Halobacteriales</taxon>
        <taxon>Haloferacaceae</taxon>
        <taxon>Halonotius</taxon>
    </lineage>
</organism>
<comment type="caution">
    <text evidence="3">The sequence shown here is derived from an EMBL/GenBank/DDBJ whole genome shotgun (WGS) entry which is preliminary data.</text>
</comment>
<keyword evidence="4" id="KW-1185">Reference proteome</keyword>
<feature type="transmembrane region" description="Helical" evidence="2">
    <location>
        <begin position="458"/>
        <end position="483"/>
    </location>
</feature>
<name>A0A8J8PD34_9EURY</name>
<feature type="region of interest" description="Disordered" evidence="1">
    <location>
        <begin position="424"/>
        <end position="447"/>
    </location>
</feature>
<sequence>MNSGRILVCILIICSSLFATPAAATIDTEPDQSPVVEQSTSETVPITQTLQKTPDTPGSITVTTTVETTLKLTQFNLYIPRPSEELSVTGFSRGSTDDVQGFKKYEWDGNTDSPAVTYSVEVNTTGDRGGFETVDAGDWAIIAVPDIPYAWEASEEVQITRQTELAGSGVVKVGYAYLGEYEERTHTAHDQQFRLITPEAATLAERPEAIFDSVSYASDKLRVGERDDEVVMIAAPSSETIRWNVGGTARDSVFWAVDRATVNTTNNIWIHEYVHTRQDFTTTDDFEWFTEGSAEYYAALFTLQQEQIGFDQFRLYFKVREDRYSDAVLRDTSSDSLAAYYKGGLVAGYVDQQIRLASNGSASLTALFERLNAEEEEVSNEDFLRYVGLFSTSDIESDVRAATTTPASLSMWDRAEHTAAFGEEPPEMEGSVDTDYRLDDFPSADDSESDAQEKFAKFIAYVLVGGIGLAIIGVPVALGVFVYRKLQ</sequence>
<gene>
    <name evidence="3" type="ORF">EGH24_09170</name>
</gene>
<dbReference type="EMBL" id="RKLU01000003">
    <property type="protein sequence ID" value="TQQ81284.1"/>
    <property type="molecule type" value="Genomic_DNA"/>
</dbReference>
<protein>
    <submittedName>
        <fullName evidence="3">Uncharacterized protein</fullName>
    </submittedName>
</protein>
<accession>A0A8J8PD34</accession>
<evidence type="ECO:0000256" key="2">
    <source>
        <dbReference type="SAM" id="Phobius"/>
    </source>
</evidence>
<evidence type="ECO:0000256" key="1">
    <source>
        <dbReference type="SAM" id="MobiDB-lite"/>
    </source>
</evidence>
<evidence type="ECO:0000313" key="4">
    <source>
        <dbReference type="Proteomes" id="UP000705823"/>
    </source>
</evidence>
<keyword evidence="2" id="KW-0472">Membrane</keyword>
<reference evidence="3" key="1">
    <citation type="submission" date="2019-02" db="EMBL/GenBank/DDBJ databases">
        <title>Halonotius sp. a new haloarchaeum isolated from saline soil.</title>
        <authorList>
            <person name="Duran-Viseras A."/>
            <person name="Sanchez-Porro C."/>
            <person name="Ventosa A."/>
        </authorList>
    </citation>
    <scope>NUCLEOTIDE SEQUENCE</scope>
    <source>
        <strain evidence="3">F15B</strain>
    </source>
</reference>
<keyword evidence="2" id="KW-0812">Transmembrane</keyword>
<proteinExistence type="predicted"/>
<dbReference type="AlphaFoldDB" id="A0A8J8PD34"/>
<keyword evidence="2" id="KW-1133">Transmembrane helix</keyword>
<feature type="compositionally biased region" description="Polar residues" evidence="1">
    <location>
        <begin position="35"/>
        <end position="52"/>
    </location>
</feature>
<evidence type="ECO:0000313" key="3">
    <source>
        <dbReference type="EMBL" id="TQQ81284.1"/>
    </source>
</evidence>